<dbReference type="NCBIfam" id="TIGR02243">
    <property type="entry name" value="putative baseplate assembly protein"/>
    <property type="match status" value="1"/>
</dbReference>
<dbReference type="EMBL" id="JACXIY010000003">
    <property type="protein sequence ID" value="MBD2867582.1"/>
    <property type="molecule type" value="Genomic_DNA"/>
</dbReference>
<name>A0A927CIA7_9BACL</name>
<organism evidence="1 2">
    <name type="scientific">Paenibacillus arenilitoris</name>
    <dbReference type="NCBI Taxonomy" id="2772299"/>
    <lineage>
        <taxon>Bacteria</taxon>
        <taxon>Bacillati</taxon>
        <taxon>Bacillota</taxon>
        <taxon>Bacilli</taxon>
        <taxon>Bacillales</taxon>
        <taxon>Paenibacillaceae</taxon>
        <taxon>Paenibacillus</taxon>
    </lineage>
</organism>
<comment type="caution">
    <text evidence="1">The sequence shown here is derived from an EMBL/GenBank/DDBJ whole genome shotgun (WGS) entry which is preliminary data.</text>
</comment>
<dbReference type="RefSeq" id="WP_190858260.1">
    <property type="nucleotide sequence ID" value="NZ_JACXIY010000003.1"/>
</dbReference>
<reference evidence="1" key="1">
    <citation type="submission" date="2020-09" db="EMBL/GenBank/DDBJ databases">
        <title>A novel bacterium of genus Paenibacillus, isolated from South China Sea.</title>
        <authorList>
            <person name="Huang H."/>
            <person name="Mo K."/>
            <person name="Hu Y."/>
        </authorList>
    </citation>
    <scope>NUCLEOTIDE SEQUENCE</scope>
    <source>
        <strain evidence="1">IB182493</strain>
    </source>
</reference>
<sequence>MLPRLPLDDRTYAEIVQQSRRLIPKRVPEWTDENAHDPGITFIELFAWLTEMQRYYIGRVPDRNRRKFLELLGIEPADARSAEAVVRFGNVANPVTLPRGTKLMAEDQVFETDASISLQPLTLERIVTRTEREANDVTSSNEHANVAFYAFGKEARPASRLYLSFDRELRPDETVTIAIKLLEEGRSGESAGRMTDIDRAAVSPSARLSWKAYCWDEATGSPGWMPVELLVDETIHLTLSGKLAFRVKAPLRPVTVHPANEHPRYWICCTVEEAGYELPPRIKRILLHTAGAKQQDTLCEAVEYTVKGEPNESVRIGTYLALYGRVSVQVRNADGAWRFWRQADSPDGKMEEESSPPRDVYELAIDEAKGEATVRFGDGRIGAIPPAGRNVRIIAGTDGFEPHRLVGRSDGLPGQRFELFHLPCRKSDALRLQVGVEAADGGLQWEDWTRVDDFDRSGPGDRHFVYDPAKRLLFFGNGERGAVPPAWPEANIMLIGCVLGGGGRGNVKPGLISEWVNDRQRALRLTADNPEYAAGGADAETLQETLRRAQAELAHRFRAVTSEDYEAIAKETPGAAVARVHAIPLFRPGLADYPRDKAEGQVSVVVVPHSLSDTPAPSPGFLQTVRRHLDARRLVTTEIHVIPPVYVKVTVNAVVVVEPAFVDEGPRLAELLRRLLRPLDGEHGAKGWTFGRSVYKGDIYSALSEGSGVVYVQDLWLDAEGPNVKKSAGGDIMLPPHGLVFSGQHDIRLISRTHL</sequence>
<dbReference type="AlphaFoldDB" id="A0A927CIA7"/>
<dbReference type="InterPro" id="IPR011749">
    <property type="entry name" value="CHP02243"/>
</dbReference>
<proteinExistence type="predicted"/>
<accession>A0A927CIA7</accession>
<evidence type="ECO:0000313" key="1">
    <source>
        <dbReference type="EMBL" id="MBD2867582.1"/>
    </source>
</evidence>
<protein>
    <submittedName>
        <fullName evidence="1">Baseplate assembly protein</fullName>
    </submittedName>
</protein>
<evidence type="ECO:0000313" key="2">
    <source>
        <dbReference type="Proteomes" id="UP000632125"/>
    </source>
</evidence>
<keyword evidence="2" id="KW-1185">Reference proteome</keyword>
<gene>
    <name evidence="1" type="ORF">IDH41_03260</name>
</gene>
<dbReference type="Proteomes" id="UP000632125">
    <property type="component" value="Unassembled WGS sequence"/>
</dbReference>